<dbReference type="PROSITE" id="PS51201">
    <property type="entry name" value="RCK_N"/>
    <property type="match status" value="1"/>
</dbReference>
<evidence type="ECO:0000313" key="7">
    <source>
        <dbReference type="EMBL" id="KAB7518902.1"/>
    </source>
</evidence>
<dbReference type="AlphaFoldDB" id="A0A5N5U5E3"/>
<evidence type="ECO:0000313" key="6">
    <source>
        <dbReference type="EMBL" id="KAB7514248.1"/>
    </source>
</evidence>
<evidence type="ECO:0000256" key="1">
    <source>
        <dbReference type="ARBA" id="ARBA00022448"/>
    </source>
</evidence>
<dbReference type="Proteomes" id="UP000326865">
    <property type="component" value="Unassembled WGS sequence"/>
</dbReference>
<feature type="domain" description="RCK C-terminal" evidence="4">
    <location>
        <begin position="142"/>
        <end position="221"/>
    </location>
</feature>
<dbReference type="InterPro" id="IPR006037">
    <property type="entry name" value="RCK_C"/>
</dbReference>
<evidence type="ECO:0000313" key="9">
    <source>
        <dbReference type="Proteomes" id="UP000326302"/>
    </source>
</evidence>
<dbReference type="InterPro" id="IPR036721">
    <property type="entry name" value="RCK_C_sf"/>
</dbReference>
<evidence type="ECO:0000256" key="2">
    <source>
        <dbReference type="ARBA" id="ARBA00023065"/>
    </source>
</evidence>
<dbReference type="SUPFAM" id="SSF116726">
    <property type="entry name" value="TrkA C-terminal domain-like"/>
    <property type="match status" value="1"/>
</dbReference>
<dbReference type="EMBL" id="QJOW01000004">
    <property type="protein sequence ID" value="KAB7514248.1"/>
    <property type="molecule type" value="Genomic_DNA"/>
</dbReference>
<dbReference type="Gene3D" id="3.40.50.720">
    <property type="entry name" value="NAD(P)-binding Rossmann-like Domain"/>
    <property type="match status" value="1"/>
</dbReference>
<dbReference type="GO" id="GO:0006813">
    <property type="term" value="P:potassium ion transport"/>
    <property type="evidence" value="ECO:0007669"/>
    <property type="project" value="InterPro"/>
</dbReference>
<proteinExistence type="predicted"/>
<evidence type="ECO:0000313" key="10">
    <source>
        <dbReference type="Proteomes" id="UP000326865"/>
    </source>
</evidence>
<dbReference type="OrthoDB" id="169192at2157"/>
<dbReference type="GO" id="GO:0008324">
    <property type="term" value="F:monoatomic cation transmembrane transporter activity"/>
    <property type="evidence" value="ECO:0007669"/>
    <property type="project" value="InterPro"/>
</dbReference>
<dbReference type="PANTHER" id="PTHR43833">
    <property type="entry name" value="POTASSIUM CHANNEL PROTEIN 2-RELATED-RELATED"/>
    <property type="match status" value="1"/>
</dbReference>
<accession>A0A5N5U5E3</accession>
<dbReference type="InterPro" id="IPR003148">
    <property type="entry name" value="RCK_N"/>
</dbReference>
<dbReference type="Gene3D" id="3.30.70.1450">
    <property type="entry name" value="Regulator of K+ conductance, C-terminal domain"/>
    <property type="match status" value="1"/>
</dbReference>
<dbReference type="InterPro" id="IPR036291">
    <property type="entry name" value="NAD(P)-bd_dom_sf"/>
</dbReference>
<dbReference type="PROSITE" id="PS51202">
    <property type="entry name" value="RCK_C"/>
    <property type="match status" value="1"/>
</dbReference>
<evidence type="ECO:0000259" key="4">
    <source>
        <dbReference type="PROSITE" id="PS51202"/>
    </source>
</evidence>
<keyword evidence="2" id="KW-0406">Ion transport</keyword>
<dbReference type="PANTHER" id="PTHR43833:SF5">
    <property type="entry name" value="TRK SYSTEM POTASSIUM UPTAKE PROTEIN TRKA"/>
    <property type="match status" value="1"/>
</dbReference>
<feature type="domain" description="RCK N-terminal" evidence="3">
    <location>
        <begin position="4"/>
        <end position="120"/>
    </location>
</feature>
<protein>
    <submittedName>
        <fullName evidence="5">TrkA family potassium uptake protein</fullName>
    </submittedName>
</protein>
<organism evidence="5 10">
    <name type="scientific">Halosegnis rubeus</name>
    <dbReference type="NCBI Taxonomy" id="2212850"/>
    <lineage>
        <taxon>Archaea</taxon>
        <taxon>Methanobacteriati</taxon>
        <taxon>Methanobacteriota</taxon>
        <taxon>Stenosarchaea group</taxon>
        <taxon>Halobacteria</taxon>
        <taxon>Halobacteriales</taxon>
        <taxon>Natronomonadaceae</taxon>
        <taxon>Halosegnis</taxon>
    </lineage>
</organism>
<dbReference type="EMBL" id="QKKZ01000003">
    <property type="protein sequence ID" value="KAB7513846.1"/>
    <property type="molecule type" value="Genomic_DNA"/>
</dbReference>
<gene>
    <name evidence="5" type="ORF">DM867_08585</name>
    <name evidence="6" type="ORF">DMP03_10240</name>
    <name evidence="7" type="ORF">DP108_07020</name>
</gene>
<reference evidence="8 9" key="1">
    <citation type="submission" date="2019-10" db="EMBL/GenBank/DDBJ databases">
        <title>Unraveling microbial dark matter from salterns through culturing: the case of the genus Halosegnis.</title>
        <authorList>
            <person name="Duran-Viseras A."/>
            <person name="Andrei A.-S."/>
            <person name="Vera-Gargallo B."/>
            <person name="Ghai R."/>
            <person name="Sanchez-Porro C."/>
            <person name="Ventosa A."/>
        </authorList>
    </citation>
    <scope>NUCLEOTIDE SEQUENCE [LARGE SCALE GENOMIC DNA]</scope>
    <source>
        <strain evidence="6 9">F17-44</strain>
        <strain evidence="5 10">F18-79</strain>
        <strain evidence="7 8">F19-13</strain>
    </source>
</reference>
<dbReference type="RefSeq" id="WP_152120579.1">
    <property type="nucleotide sequence ID" value="NZ_QJOW01000004.1"/>
</dbReference>
<name>A0A5N5U5E3_9EURY</name>
<dbReference type="InterPro" id="IPR050721">
    <property type="entry name" value="Trk_Ktr_HKT_K-transport"/>
</dbReference>
<accession>A0A5N5UMP9</accession>
<dbReference type="EMBL" id="QMDY01000003">
    <property type="protein sequence ID" value="KAB7518902.1"/>
    <property type="molecule type" value="Genomic_DNA"/>
</dbReference>
<evidence type="ECO:0000259" key="3">
    <source>
        <dbReference type="PROSITE" id="PS51201"/>
    </source>
</evidence>
<dbReference type="SUPFAM" id="SSF51735">
    <property type="entry name" value="NAD(P)-binding Rossmann-fold domains"/>
    <property type="match status" value="1"/>
</dbReference>
<sequence length="221" mass="23891">MSADLRVVIVGGQHVGYHAARHLSERGHDVVIVEKDRDRVEFLSDQYDATVIQGDGGRQSILRQTGLERSDVIAALTGYGAMTNIGICTMAADLEPDIGTVARIDHGDRDEYTGLVDRVVYPEELAAHAATNEIMHVAGSGVQTIEQLTGDLTLLELTVTADAPVAERELRDVSFPRGAVVVGGRDSNQLPGPEMVLEPGFRYLVAVRTSVSDEVVRLFRG</sequence>
<keyword evidence="1" id="KW-0813">Transport</keyword>
<evidence type="ECO:0000313" key="5">
    <source>
        <dbReference type="EMBL" id="KAB7513846.1"/>
    </source>
</evidence>
<keyword evidence="10" id="KW-1185">Reference proteome</keyword>
<comment type="caution">
    <text evidence="5">The sequence shown here is derived from an EMBL/GenBank/DDBJ whole genome shotgun (WGS) entry which is preliminary data.</text>
</comment>
<accession>A0A5N5U6X8</accession>
<dbReference type="Proteomes" id="UP000326302">
    <property type="component" value="Unassembled WGS sequence"/>
</dbReference>
<dbReference type="Pfam" id="PF02254">
    <property type="entry name" value="TrkA_N"/>
    <property type="match status" value="1"/>
</dbReference>
<dbReference type="Proteomes" id="UP000326207">
    <property type="component" value="Unassembled WGS sequence"/>
</dbReference>
<dbReference type="Pfam" id="PF02080">
    <property type="entry name" value="TrkA_C"/>
    <property type="match status" value="1"/>
</dbReference>
<evidence type="ECO:0000313" key="8">
    <source>
        <dbReference type="Proteomes" id="UP000326207"/>
    </source>
</evidence>